<dbReference type="RefSeq" id="XP_067546894.1">
    <property type="nucleotide sequence ID" value="XM_067694588.1"/>
</dbReference>
<proteinExistence type="predicted"/>
<sequence length="279" mass="31468">MTTSKQQAYKGKILFLHGYTQNASLFYAKTSALRKKIIKLGYKCQYLNAPYVLTPSDLPTTDSLSKFGSSDQNDVTYRGWWVKLVKTNDGINMDDSIKALKRYIHQGEMIPDDEGEPLGKEDEDDAKLPIVGLVGFSQGAAFAGLVAEKFGELFDTTPLKFVILYSGFKLDTSKKSGNEQYSHFYESKSDSLRYLHVYGELDTVVAEDRSLSLYNITKDKSDLLKHPGGHFVPNSKVYIDQVVNWIQGHSMVKKEEEEEEKKVDDIDSLLEMMDTIGKA</sequence>
<protein>
    <submittedName>
        <fullName evidence="3">FSH3</fullName>
    </submittedName>
</protein>
<dbReference type="SUPFAM" id="SSF53474">
    <property type="entry name" value="alpha/beta-Hydrolases"/>
    <property type="match status" value="1"/>
</dbReference>
<dbReference type="PANTHER" id="PTHR48070">
    <property type="entry name" value="ESTERASE OVCA2"/>
    <property type="match status" value="1"/>
</dbReference>
<dbReference type="AlphaFoldDB" id="A0A8H7Z9J8"/>
<dbReference type="Pfam" id="PF03959">
    <property type="entry name" value="FSH1"/>
    <property type="match status" value="1"/>
</dbReference>
<dbReference type="GO" id="GO:0005737">
    <property type="term" value="C:cytoplasm"/>
    <property type="evidence" value="ECO:0007669"/>
    <property type="project" value="TreeGrafter"/>
</dbReference>
<dbReference type="PANTHER" id="PTHR48070:SF6">
    <property type="entry name" value="ESTERASE OVCA2"/>
    <property type="match status" value="1"/>
</dbReference>
<evidence type="ECO:0000256" key="1">
    <source>
        <dbReference type="ARBA" id="ARBA00022801"/>
    </source>
</evidence>
<dbReference type="InterPro" id="IPR029058">
    <property type="entry name" value="AB_hydrolase_fold"/>
</dbReference>
<dbReference type="InterPro" id="IPR005645">
    <property type="entry name" value="FSH-like_dom"/>
</dbReference>
<organism evidence="3 4">
    <name type="scientific">Candida metapsilosis</name>
    <dbReference type="NCBI Taxonomy" id="273372"/>
    <lineage>
        <taxon>Eukaryota</taxon>
        <taxon>Fungi</taxon>
        <taxon>Dikarya</taxon>
        <taxon>Ascomycota</taxon>
        <taxon>Saccharomycotina</taxon>
        <taxon>Pichiomycetes</taxon>
        <taxon>Debaryomycetaceae</taxon>
        <taxon>Candida/Lodderomyces clade</taxon>
        <taxon>Candida</taxon>
    </lineage>
</organism>
<dbReference type="EMBL" id="JAEOAQ010000007">
    <property type="protein sequence ID" value="KAG5417778.1"/>
    <property type="molecule type" value="Genomic_DNA"/>
</dbReference>
<gene>
    <name evidence="3" type="ORF">I9W82_005414</name>
</gene>
<evidence type="ECO:0000313" key="3">
    <source>
        <dbReference type="EMBL" id="KAG5417778.1"/>
    </source>
</evidence>
<dbReference type="Proteomes" id="UP000669133">
    <property type="component" value="Unassembled WGS sequence"/>
</dbReference>
<accession>A0A8H7Z9J8</accession>
<dbReference type="Gene3D" id="3.40.50.1820">
    <property type="entry name" value="alpha/beta hydrolase"/>
    <property type="match status" value="1"/>
</dbReference>
<dbReference type="GeneID" id="93654043"/>
<reference evidence="3 4" key="1">
    <citation type="submission" date="2020-12" db="EMBL/GenBank/DDBJ databases">
        <title>Effect of drift, selection, and recombination on the evolution of hybrid genomes in Candida yeast pathogens.</title>
        <authorList>
            <person name="Mixao V."/>
            <person name="Ksiezopolska E."/>
            <person name="Saus E."/>
            <person name="Boekhout T."/>
            <person name="Gacser A."/>
            <person name="Gabaldon T."/>
        </authorList>
    </citation>
    <scope>NUCLEOTIDE SEQUENCE [LARGE SCALE GENOMIC DNA]</scope>
    <source>
        <strain evidence="3 4">BP57</strain>
    </source>
</reference>
<keyword evidence="4" id="KW-1185">Reference proteome</keyword>
<evidence type="ECO:0000259" key="2">
    <source>
        <dbReference type="Pfam" id="PF03959"/>
    </source>
</evidence>
<keyword evidence="1" id="KW-0378">Hydrolase</keyword>
<comment type="caution">
    <text evidence="3">The sequence shown here is derived from an EMBL/GenBank/DDBJ whole genome shotgun (WGS) entry which is preliminary data.</text>
</comment>
<dbReference type="GO" id="GO:0005634">
    <property type="term" value="C:nucleus"/>
    <property type="evidence" value="ECO:0007669"/>
    <property type="project" value="TreeGrafter"/>
</dbReference>
<dbReference type="OrthoDB" id="2094269at2759"/>
<dbReference type="InterPro" id="IPR050593">
    <property type="entry name" value="LovG"/>
</dbReference>
<dbReference type="GO" id="GO:0016787">
    <property type="term" value="F:hydrolase activity"/>
    <property type="evidence" value="ECO:0007669"/>
    <property type="project" value="UniProtKB-KW"/>
</dbReference>
<evidence type="ECO:0000313" key="4">
    <source>
        <dbReference type="Proteomes" id="UP000669133"/>
    </source>
</evidence>
<name>A0A8H7Z9J8_9ASCO</name>
<feature type="domain" description="Serine hydrolase" evidence="2">
    <location>
        <begin position="10"/>
        <end position="242"/>
    </location>
</feature>